<comment type="caution">
    <text evidence="6">The sequence shown here is derived from an EMBL/GenBank/DDBJ whole genome shotgun (WGS) entry which is preliminary data.</text>
</comment>
<feature type="compositionally biased region" description="Basic and acidic residues" evidence="4">
    <location>
        <begin position="1"/>
        <end position="19"/>
    </location>
</feature>
<keyword evidence="7" id="KW-1185">Reference proteome</keyword>
<feature type="compositionally biased region" description="Acidic residues" evidence="4">
    <location>
        <begin position="502"/>
        <end position="515"/>
    </location>
</feature>
<feature type="compositionally biased region" description="Basic and acidic residues" evidence="4">
    <location>
        <begin position="378"/>
        <end position="389"/>
    </location>
</feature>
<keyword evidence="2 3" id="KW-0371">Homeobox</keyword>
<feature type="compositionally biased region" description="Basic and acidic residues" evidence="4">
    <location>
        <begin position="112"/>
        <end position="130"/>
    </location>
</feature>
<evidence type="ECO:0000256" key="1">
    <source>
        <dbReference type="ARBA" id="ARBA00004123"/>
    </source>
</evidence>
<dbReference type="PANTHER" id="PTHR47713:SF2">
    <property type="entry name" value="HOMEODOMAIN-LIKE SUPERFAMILY PROTEIN"/>
    <property type="match status" value="1"/>
</dbReference>
<evidence type="ECO:0000256" key="2">
    <source>
        <dbReference type="PROSITE-ProRule" id="PRU00108"/>
    </source>
</evidence>
<protein>
    <recommendedName>
        <fullName evidence="5">Homeobox domain-containing protein</fullName>
    </recommendedName>
</protein>
<evidence type="ECO:0000256" key="4">
    <source>
        <dbReference type="SAM" id="MobiDB-lite"/>
    </source>
</evidence>
<reference evidence="6" key="1">
    <citation type="submission" date="2019-10" db="EMBL/GenBank/DDBJ databases">
        <authorList>
            <person name="Zhang R."/>
            <person name="Pan Y."/>
            <person name="Wang J."/>
            <person name="Ma R."/>
            <person name="Yu S."/>
        </authorList>
    </citation>
    <scope>NUCLEOTIDE SEQUENCE</scope>
    <source>
        <strain evidence="6">LA-IB0</strain>
        <tissue evidence="6">Leaf</tissue>
    </source>
</reference>
<dbReference type="Gene3D" id="1.10.10.60">
    <property type="entry name" value="Homeodomain-like"/>
    <property type="match status" value="1"/>
</dbReference>
<dbReference type="SMART" id="SM00389">
    <property type="entry name" value="HOX"/>
    <property type="match status" value="1"/>
</dbReference>
<evidence type="ECO:0000256" key="3">
    <source>
        <dbReference type="RuleBase" id="RU000682"/>
    </source>
</evidence>
<evidence type="ECO:0000313" key="7">
    <source>
        <dbReference type="Proteomes" id="UP000826271"/>
    </source>
</evidence>
<dbReference type="InterPro" id="IPR009057">
    <property type="entry name" value="Homeodomain-like_sf"/>
</dbReference>
<dbReference type="GO" id="GO:0003677">
    <property type="term" value="F:DNA binding"/>
    <property type="evidence" value="ECO:0007669"/>
    <property type="project" value="UniProtKB-UniRule"/>
</dbReference>
<dbReference type="SUPFAM" id="SSF46689">
    <property type="entry name" value="Homeodomain-like"/>
    <property type="match status" value="1"/>
</dbReference>
<evidence type="ECO:0000313" key="6">
    <source>
        <dbReference type="EMBL" id="KAG8371017.1"/>
    </source>
</evidence>
<dbReference type="GO" id="GO:0005634">
    <property type="term" value="C:nucleus"/>
    <property type="evidence" value="ECO:0007669"/>
    <property type="project" value="UniProtKB-SubCell"/>
</dbReference>
<comment type="subcellular location">
    <subcellularLocation>
        <location evidence="1 2 3">Nucleus</location>
    </subcellularLocation>
</comment>
<feature type="region of interest" description="Disordered" evidence="4">
    <location>
        <begin position="308"/>
        <end position="389"/>
    </location>
</feature>
<keyword evidence="2 3" id="KW-0238">DNA-binding</keyword>
<accession>A0AAV6WRV4</accession>
<dbReference type="EMBL" id="WHWC01000013">
    <property type="protein sequence ID" value="KAG8371017.1"/>
    <property type="molecule type" value="Genomic_DNA"/>
</dbReference>
<gene>
    <name evidence="6" type="ORF">BUALT_Bualt13G0043300</name>
</gene>
<keyword evidence="2 3" id="KW-0539">Nucleus</keyword>
<feature type="region of interest" description="Disordered" evidence="4">
    <location>
        <begin position="1"/>
        <end position="24"/>
    </location>
</feature>
<dbReference type="Pfam" id="PF00046">
    <property type="entry name" value="Homeodomain"/>
    <property type="match status" value="1"/>
</dbReference>
<feature type="compositionally biased region" description="Basic and acidic residues" evidence="4">
    <location>
        <begin position="347"/>
        <end position="363"/>
    </location>
</feature>
<sequence>MEEESHEMHSEDDKALLEKNKKKTVKTRAQVQALEKLYTEHKYPTEAMKIQLAESIGLSEKQVSGWFCHRRLKDKRLINGENFATGRQDRSSGVIQDRVSGHRQDSCGSTKPGDDRNHETREVESERLTPKELSAADHLTYEHGSHYAGNYNRVADNTSSGSSSSLRNMPGHQNGDPFDVSTSRYLVPKFPVDVKGLKPRPGPSGYLKVKGQVENAAVTAVKKQLGKHYREDGPPLGVEFDPLPPGAFESQMEDAVDETHYSGEPVLPASPDVSKIRQNRNFGKGCDNNSSMASYNSNIDGTSFRTRHNGYNIPNSHIHQKYKPNTSSSNGGVYYRGSNSSLEMPEGSDRDVPASDSRDDNGIRPRPGYEVMRTGPISRDRHFQPYGGKVREYNDAGTKVLHGEKTDTEYYSKLTMKGNEYHNSEDKGPSRQIIKDGKFYADRRIINENRDKIPSKNDVPAPKRIREDYPWQQHAKTSSVMDNEPRTYQVIRSAREMPSSYSDDEESAETDSSVD</sequence>
<dbReference type="PROSITE" id="PS50071">
    <property type="entry name" value="HOMEOBOX_2"/>
    <property type="match status" value="1"/>
</dbReference>
<evidence type="ECO:0000259" key="5">
    <source>
        <dbReference type="PROSITE" id="PS50071"/>
    </source>
</evidence>
<proteinExistence type="predicted"/>
<dbReference type="Proteomes" id="UP000826271">
    <property type="component" value="Unassembled WGS sequence"/>
</dbReference>
<dbReference type="CDD" id="cd00086">
    <property type="entry name" value="homeodomain"/>
    <property type="match status" value="1"/>
</dbReference>
<feature type="region of interest" description="Disordered" evidence="4">
    <location>
        <begin position="85"/>
        <end position="130"/>
    </location>
</feature>
<feature type="domain" description="Homeobox" evidence="5">
    <location>
        <begin position="17"/>
        <end position="77"/>
    </location>
</feature>
<feature type="region of interest" description="Disordered" evidence="4">
    <location>
        <begin position="447"/>
        <end position="515"/>
    </location>
</feature>
<name>A0AAV6WRV4_9LAMI</name>
<feature type="compositionally biased region" description="Polar residues" evidence="4">
    <location>
        <begin position="312"/>
        <end position="342"/>
    </location>
</feature>
<feature type="DNA-binding region" description="Homeobox" evidence="2">
    <location>
        <begin position="19"/>
        <end position="78"/>
    </location>
</feature>
<dbReference type="InterPro" id="IPR001356">
    <property type="entry name" value="HD"/>
</dbReference>
<organism evidence="6 7">
    <name type="scientific">Buddleja alternifolia</name>
    <dbReference type="NCBI Taxonomy" id="168488"/>
    <lineage>
        <taxon>Eukaryota</taxon>
        <taxon>Viridiplantae</taxon>
        <taxon>Streptophyta</taxon>
        <taxon>Embryophyta</taxon>
        <taxon>Tracheophyta</taxon>
        <taxon>Spermatophyta</taxon>
        <taxon>Magnoliopsida</taxon>
        <taxon>eudicotyledons</taxon>
        <taxon>Gunneridae</taxon>
        <taxon>Pentapetalae</taxon>
        <taxon>asterids</taxon>
        <taxon>lamiids</taxon>
        <taxon>Lamiales</taxon>
        <taxon>Scrophulariaceae</taxon>
        <taxon>Buddlejeae</taxon>
        <taxon>Buddleja</taxon>
    </lineage>
</organism>
<dbReference type="AlphaFoldDB" id="A0AAV6WRV4"/>
<dbReference type="PANTHER" id="PTHR47713">
    <property type="entry name" value="HOMEODOMAIN-LIKE SUPERFAMILY PROTEIN"/>
    <property type="match status" value="1"/>
</dbReference>